<sequence>MRSLGVSESVIGQYFDIEDAGDLYQNKKPIKIHLIQPENNLGGGPGGLVFDPAEMKNMLLQGQLALQSYVAGINTGDVDWLDL</sequence>
<keyword evidence="2" id="KW-1185">Reference proteome</keyword>
<proteinExistence type="predicted"/>
<name>A0ABS9SDH3_9BACT</name>
<dbReference type="Proteomes" id="UP001202248">
    <property type="component" value="Unassembled WGS sequence"/>
</dbReference>
<accession>A0ABS9SDH3</accession>
<evidence type="ECO:0000313" key="1">
    <source>
        <dbReference type="EMBL" id="MCH5596417.1"/>
    </source>
</evidence>
<evidence type="ECO:0000313" key="2">
    <source>
        <dbReference type="Proteomes" id="UP001202248"/>
    </source>
</evidence>
<dbReference type="RefSeq" id="WP_240825094.1">
    <property type="nucleotide sequence ID" value="NZ_JAKWBL010000001.1"/>
</dbReference>
<dbReference type="EMBL" id="JAKWBL010000001">
    <property type="protein sequence ID" value="MCH5596417.1"/>
    <property type="molecule type" value="Genomic_DNA"/>
</dbReference>
<comment type="caution">
    <text evidence="1">The sequence shown here is derived from an EMBL/GenBank/DDBJ whole genome shotgun (WGS) entry which is preliminary data.</text>
</comment>
<reference evidence="1 2" key="1">
    <citation type="submission" date="2022-02" db="EMBL/GenBank/DDBJ databases">
        <authorList>
            <person name="Min J."/>
        </authorList>
    </citation>
    <scope>NUCLEOTIDE SEQUENCE [LARGE SCALE GENOMIC DNA]</scope>
    <source>
        <strain evidence="1 2">GR10-1</strain>
    </source>
</reference>
<gene>
    <name evidence="1" type="ORF">MKP09_00010</name>
</gene>
<organism evidence="1 2">
    <name type="scientific">Niabella ginsengisoli</name>
    <dbReference type="NCBI Taxonomy" id="522298"/>
    <lineage>
        <taxon>Bacteria</taxon>
        <taxon>Pseudomonadati</taxon>
        <taxon>Bacteroidota</taxon>
        <taxon>Chitinophagia</taxon>
        <taxon>Chitinophagales</taxon>
        <taxon>Chitinophagaceae</taxon>
        <taxon>Niabella</taxon>
    </lineage>
</organism>
<protein>
    <submittedName>
        <fullName evidence="1">Uncharacterized protein</fullName>
    </submittedName>
</protein>